<dbReference type="EMBL" id="CAXLJM020000161">
    <property type="protein sequence ID" value="CAL8144915.1"/>
    <property type="molecule type" value="Genomic_DNA"/>
</dbReference>
<name>A0ABP1S791_9HEXA</name>
<dbReference type="Proteomes" id="UP001642540">
    <property type="component" value="Unassembled WGS sequence"/>
</dbReference>
<gene>
    <name evidence="2" type="ORF">ODALV1_LOCUS30337</name>
</gene>
<keyword evidence="3" id="KW-1185">Reference proteome</keyword>
<comment type="caution">
    <text evidence="2">The sequence shown here is derived from an EMBL/GenBank/DDBJ whole genome shotgun (WGS) entry which is preliminary data.</text>
</comment>
<organism evidence="2 3">
    <name type="scientific">Orchesella dallaii</name>
    <dbReference type="NCBI Taxonomy" id="48710"/>
    <lineage>
        <taxon>Eukaryota</taxon>
        <taxon>Metazoa</taxon>
        <taxon>Ecdysozoa</taxon>
        <taxon>Arthropoda</taxon>
        <taxon>Hexapoda</taxon>
        <taxon>Collembola</taxon>
        <taxon>Entomobryomorpha</taxon>
        <taxon>Entomobryoidea</taxon>
        <taxon>Orchesellidae</taxon>
        <taxon>Orchesellinae</taxon>
        <taxon>Orchesella</taxon>
    </lineage>
</organism>
<evidence type="ECO:0000256" key="1">
    <source>
        <dbReference type="SAM" id="SignalP"/>
    </source>
</evidence>
<reference evidence="2 3" key="1">
    <citation type="submission" date="2024-08" db="EMBL/GenBank/DDBJ databases">
        <authorList>
            <person name="Cucini C."/>
            <person name="Frati F."/>
        </authorList>
    </citation>
    <scope>NUCLEOTIDE SEQUENCE [LARGE SCALE GENOMIC DNA]</scope>
</reference>
<feature type="chain" id="PRO_5046098967" evidence="1">
    <location>
        <begin position="27"/>
        <end position="249"/>
    </location>
</feature>
<evidence type="ECO:0000313" key="2">
    <source>
        <dbReference type="EMBL" id="CAL8144915.1"/>
    </source>
</evidence>
<protein>
    <submittedName>
        <fullName evidence="2">Uncharacterized protein</fullName>
    </submittedName>
</protein>
<sequence length="249" mass="28917">MNSQSFYFCSMIKLLIIAIAFQKTNSIQLEDIAEVCSGNFITQDYNTTWETSGSDTTQTFWVPLASKSFVYHMMQNFYKAQDFNYLTQSHLENSCISVTKPNRFGWDLSDVKGYDDNSFQLQMIRTEIPKLFRFRFPYPNEGLSGYASIALSNNRDFNVFDFCFDNGLRSFALFSTHRLMTAEEIAVITAHMKSLGFKEKHFVNVEVNPTCPDISLEDPPKPAPPSVHRYPKYFFSNSWLIPSYFWKKK</sequence>
<keyword evidence="1" id="KW-0732">Signal</keyword>
<proteinExistence type="predicted"/>
<accession>A0ABP1S791</accession>
<feature type="signal peptide" evidence="1">
    <location>
        <begin position="1"/>
        <end position="26"/>
    </location>
</feature>
<evidence type="ECO:0000313" key="3">
    <source>
        <dbReference type="Proteomes" id="UP001642540"/>
    </source>
</evidence>